<sequence length="969" mass="105779">MTSAVEVVVSPVSQIQYPAKRFLAPLPLSLFGELEDDSNNDNNDTFSDVKLSTSTALSTTAASISPPDLVRGKEEEEFGDFEDEFGDFESVPADSSVRNAASEPSTDQRLDLQAARTTLTDIGTRSEVTHDFITDFRAVAVPSAPAVSKSRAVAEEDLFGNLEAVVSVPQIEVSQANRPIYDFFGRFESPAIPHLSEDAKEKRPEVNLSTDFASLSVNETDRAESSSDGAIAFEGFLPSTEKTIQIEPTVGKNTAFRLFEDFGSNAFFDVPKRGAMNGFDDLFGGFKAPLPVNTQSSLSFSDESFENSLGSVRRDSVDHSGFDPLGVFDFSSAEKKPDVHEVIFFSPKAQANTQENGGISDDDWGDFVAPPPPVAVTSVKREEGSPLDSLTVGSTDVFLNGDFGEFDSFGLPGKHEEIKHASTTQASGFLDSWEAELLNAGPGLAKTTSGNGEVIRLELEKTQTSEPVKVNASSFYEAQVSQFFPTSTSGKPQKDKDSRRSRSVDLDALYANPDPVVKTRNRVISSVEKSAAPLSLSIFGEEEDASTEAAELSLGSSLNGFVGSGRQQVGDSLDEFAESSSSDSQDETDVDADEFFLSKADDLHKLTLWLLEEGRVQEALACTAHTTALLEFQALQEDCSRALESGDLDKASVITSKIEAAHAKLAQPQDWHKWQKRQRHENGIKHGSSPVVPKLTHEDMMSLLGGLSDQRGVYFLDHFQSSEIDSLAKKDLRAAAEHHTRALETFHLLISATVEEQLLYVKAWSALASSCASELELGMIFWQRAVQAHSQSHLLTHRKGRNYFAALGQVYCVYLILDATARLHASWLEVAGEKGKAIHRLMDQCRSCWNGSGLKDAVYWALSEANDSLPSTNTSWQAILDLSIAVNLASLKHSKGGEQPVCGLSLLPLQTLPGVATVEWAGRQYFLQLANMQNVQVISWLDQKQLHVDMMISEKTLYGTLACYRDPQQ</sequence>
<protein>
    <recommendedName>
        <fullName evidence="2">Synergin gamma C-terminal domain-containing protein</fullName>
    </recommendedName>
</protein>
<dbReference type="PANTHER" id="PTHR35701">
    <property type="entry name" value="OS11G0148400 PROTEIN"/>
    <property type="match status" value="1"/>
</dbReference>
<dbReference type="EMBL" id="JBHFFA010000004">
    <property type="protein sequence ID" value="KAL2628528.1"/>
    <property type="molecule type" value="Genomic_DNA"/>
</dbReference>
<feature type="region of interest" description="Disordered" evidence="1">
    <location>
        <begin position="485"/>
        <end position="507"/>
    </location>
</feature>
<feature type="compositionally biased region" description="Basic and acidic residues" evidence="1">
    <location>
        <begin position="492"/>
        <end position="505"/>
    </location>
</feature>
<name>A0ABD1YCP9_9MARC</name>
<keyword evidence="4" id="KW-1185">Reference proteome</keyword>
<dbReference type="AlphaFoldDB" id="A0ABD1YCP9"/>
<evidence type="ECO:0000259" key="2">
    <source>
        <dbReference type="Pfam" id="PF25999"/>
    </source>
</evidence>
<feature type="region of interest" description="Disordered" evidence="1">
    <location>
        <begin position="90"/>
        <end position="109"/>
    </location>
</feature>
<feature type="domain" description="Synergin gamma C-terminal" evidence="2">
    <location>
        <begin position="754"/>
        <end position="932"/>
    </location>
</feature>
<accession>A0ABD1YCP9</accession>
<feature type="compositionally biased region" description="Polar residues" evidence="1">
    <location>
        <begin position="96"/>
        <end position="107"/>
    </location>
</feature>
<proteinExistence type="predicted"/>
<gene>
    <name evidence="3" type="ORF">R1flu_013214</name>
</gene>
<reference evidence="3 4" key="1">
    <citation type="submission" date="2024-09" db="EMBL/GenBank/DDBJ databases">
        <title>Chromosome-scale assembly of Riccia fluitans.</title>
        <authorList>
            <person name="Paukszto L."/>
            <person name="Sawicki J."/>
            <person name="Karawczyk K."/>
            <person name="Piernik-Szablinska J."/>
            <person name="Szczecinska M."/>
            <person name="Mazdziarz M."/>
        </authorList>
    </citation>
    <scope>NUCLEOTIDE SEQUENCE [LARGE SCALE GENOMIC DNA]</scope>
    <source>
        <strain evidence="3">Rf_01</strain>
        <tissue evidence="3">Aerial parts of the thallus</tissue>
    </source>
</reference>
<comment type="caution">
    <text evidence="3">The sequence shown here is derived from an EMBL/GenBank/DDBJ whole genome shotgun (WGS) entry which is preliminary data.</text>
</comment>
<dbReference type="InterPro" id="IPR059024">
    <property type="entry name" value="SYNRG_C"/>
</dbReference>
<evidence type="ECO:0000313" key="3">
    <source>
        <dbReference type="EMBL" id="KAL2628528.1"/>
    </source>
</evidence>
<organism evidence="3 4">
    <name type="scientific">Riccia fluitans</name>
    <dbReference type="NCBI Taxonomy" id="41844"/>
    <lineage>
        <taxon>Eukaryota</taxon>
        <taxon>Viridiplantae</taxon>
        <taxon>Streptophyta</taxon>
        <taxon>Embryophyta</taxon>
        <taxon>Marchantiophyta</taxon>
        <taxon>Marchantiopsida</taxon>
        <taxon>Marchantiidae</taxon>
        <taxon>Marchantiales</taxon>
        <taxon>Ricciaceae</taxon>
        <taxon>Riccia</taxon>
    </lineage>
</organism>
<dbReference type="PANTHER" id="PTHR35701:SF1">
    <property type="entry name" value="OS11G0148400 PROTEIN"/>
    <property type="match status" value="1"/>
</dbReference>
<evidence type="ECO:0000256" key="1">
    <source>
        <dbReference type="SAM" id="MobiDB-lite"/>
    </source>
</evidence>
<dbReference type="Proteomes" id="UP001605036">
    <property type="component" value="Unassembled WGS sequence"/>
</dbReference>
<dbReference type="Pfam" id="PF25999">
    <property type="entry name" value="SYNRG_C"/>
    <property type="match status" value="1"/>
</dbReference>
<evidence type="ECO:0000313" key="4">
    <source>
        <dbReference type="Proteomes" id="UP001605036"/>
    </source>
</evidence>